<dbReference type="Gene3D" id="1.25.40.10">
    <property type="entry name" value="Tetratricopeptide repeat domain"/>
    <property type="match status" value="3"/>
</dbReference>
<dbReference type="RefSeq" id="XP_031394249.1">
    <property type="nucleotide sequence ID" value="XM_031538389.1"/>
</dbReference>
<dbReference type="Proteomes" id="UP000515151">
    <property type="component" value="Chromosome 4"/>
</dbReference>
<dbReference type="InterPro" id="IPR002885">
    <property type="entry name" value="PPR_rpt"/>
</dbReference>
<dbReference type="GO" id="GO:0003729">
    <property type="term" value="F:mRNA binding"/>
    <property type="evidence" value="ECO:0007669"/>
    <property type="project" value="TreeGrafter"/>
</dbReference>
<feature type="repeat" description="PPR" evidence="3">
    <location>
        <begin position="617"/>
        <end position="651"/>
    </location>
</feature>
<reference evidence="4" key="1">
    <citation type="journal article" date="2020" name="Plant Biotechnol. J.">
        <title>The pomegranate (Punica granatum L.) draft genome dissects genetic divergence between soft- and hard-seeded cultivars.</title>
        <authorList>
            <person name="Luo X."/>
            <person name="Li H."/>
            <person name="Wu Z."/>
            <person name="Yao W."/>
            <person name="Zhao P."/>
            <person name="Cao D."/>
            <person name="Yu H."/>
            <person name="Li K."/>
            <person name="Poudel K."/>
            <person name="Zhao D."/>
            <person name="Zhang F."/>
            <person name="Xia X."/>
            <person name="Chen L."/>
            <person name="Wang Q."/>
            <person name="Jing D."/>
            <person name="Cao S."/>
        </authorList>
    </citation>
    <scope>NUCLEOTIDE SEQUENCE [LARGE SCALE GENOMIC DNA]</scope>
    <source>
        <strain evidence="4">cv. Tunisia</strain>
    </source>
</reference>
<dbReference type="PANTHER" id="PTHR47934:SF28">
    <property type="entry name" value="OS04G0488500 PROTEIN"/>
    <property type="match status" value="1"/>
</dbReference>
<evidence type="ECO:0000313" key="4">
    <source>
        <dbReference type="Proteomes" id="UP000515151"/>
    </source>
</evidence>
<feature type="repeat" description="PPR" evidence="3">
    <location>
        <begin position="515"/>
        <end position="549"/>
    </location>
</feature>
<reference evidence="5" key="2">
    <citation type="submission" date="2025-08" db="UniProtKB">
        <authorList>
            <consortium name="RefSeq"/>
        </authorList>
    </citation>
    <scope>IDENTIFICATION</scope>
    <source>
        <tissue evidence="5">Leaf</tissue>
    </source>
</reference>
<sequence length="717" mass="82314">MRELIVRSGRKEKVYYWRRNGERIFREGIPYADRFAQSGTNWCPPLPLDHPSPSQPVTADQSLLTRAFAQTAAVRVRFFVSQTWRELYSVSWERRRRRRRMRGIMSIRRFDKAADFPMILRNAFSRLAGVHFCPSPHALDSPSPVMASASSPFCSEAASTASLPSFGSSAAASDHPSCSSLSRLSSAFPSDHSDEPGLAASAGIRVDDLDCSEEEAEEDDDEVGLLPESLLEKAPELHVKTIVDILRDPGHGLPEKKAALEHCIIAATSALVVEVLSRVRNDWEAAFTFFLWAGKQPGYTHCLREFHSMISILAKMRKFDTAWALIDEMRGRGDRPSMVTPHTLLIMIRKYCAVHDVGRAVNAFYLHKKYGLEAGIDEFQGLLSALCRYKNVQDAEHLMFCNRTVFPLNTKSFNIILNGWCNVIIRPRDGERIWREMGKRGVAHDVVSYASLMSCYSKTNSLNMVLKLFNRMKQQGISPDRKVYNAVIHALVKAKHVNEAVNLLKTMEEKGIVPNIVTYNSLIKPLCKARRLDEARKVFDEMLQRSLRPTARTFNAFLRILKTGKEIFELLEKMKDMGCPPCYDTYIMLIRKFCRWRQLDDVFRLWSEMSENGLFPDRSSYIVLIHGLFLNGKLEEAHKYYEEMKSKQFLPEPKTDEMLQAWISGREVAEWGTMENQSDCNQLNKTVTKKFDEERDFLRQPETRRVVRKQGYSFWEK</sequence>
<dbReference type="NCBIfam" id="TIGR00756">
    <property type="entry name" value="PPR"/>
    <property type="match status" value="6"/>
</dbReference>
<protein>
    <submittedName>
        <fullName evidence="5">Pentatricopeptide repeat-containing protein At5g15010, mitochondrial isoform X1</fullName>
    </submittedName>
</protein>
<evidence type="ECO:0000256" key="3">
    <source>
        <dbReference type="PROSITE-ProRule" id="PRU00708"/>
    </source>
</evidence>
<keyword evidence="2" id="KW-0677">Repeat</keyword>
<gene>
    <name evidence="5" type="primary">LOC116205737</name>
</gene>
<evidence type="ECO:0000256" key="1">
    <source>
        <dbReference type="ARBA" id="ARBA00007626"/>
    </source>
</evidence>
<dbReference type="GO" id="GO:0006396">
    <property type="term" value="P:RNA processing"/>
    <property type="evidence" value="ECO:0007669"/>
    <property type="project" value="TreeGrafter"/>
</dbReference>
<dbReference type="GO" id="GO:0005739">
    <property type="term" value="C:mitochondrion"/>
    <property type="evidence" value="ECO:0007669"/>
    <property type="project" value="TreeGrafter"/>
</dbReference>
<dbReference type="AlphaFoldDB" id="A0A6P8DII3"/>
<dbReference type="PROSITE" id="PS51375">
    <property type="entry name" value="PPR"/>
    <property type="match status" value="7"/>
</dbReference>
<evidence type="ECO:0000256" key="2">
    <source>
        <dbReference type="ARBA" id="ARBA00022737"/>
    </source>
</evidence>
<dbReference type="PANTHER" id="PTHR47934">
    <property type="entry name" value="PENTATRICOPEPTIDE REPEAT-CONTAINING PROTEIN PET309, MITOCHONDRIAL"/>
    <property type="match status" value="1"/>
</dbReference>
<evidence type="ECO:0000313" key="5">
    <source>
        <dbReference type="RefSeq" id="XP_031394249.1"/>
    </source>
</evidence>
<feature type="repeat" description="PPR" evidence="3">
    <location>
        <begin position="445"/>
        <end position="479"/>
    </location>
</feature>
<name>A0A6P8DII3_PUNGR</name>
<organism evidence="4 5">
    <name type="scientific">Punica granatum</name>
    <name type="common">Pomegranate</name>
    <dbReference type="NCBI Taxonomy" id="22663"/>
    <lineage>
        <taxon>Eukaryota</taxon>
        <taxon>Viridiplantae</taxon>
        <taxon>Streptophyta</taxon>
        <taxon>Embryophyta</taxon>
        <taxon>Tracheophyta</taxon>
        <taxon>Spermatophyta</taxon>
        <taxon>Magnoliopsida</taxon>
        <taxon>eudicotyledons</taxon>
        <taxon>Gunneridae</taxon>
        <taxon>Pentapetalae</taxon>
        <taxon>rosids</taxon>
        <taxon>malvids</taxon>
        <taxon>Myrtales</taxon>
        <taxon>Lythraceae</taxon>
        <taxon>Punica</taxon>
    </lineage>
</organism>
<feature type="repeat" description="PPR" evidence="3">
    <location>
        <begin position="582"/>
        <end position="616"/>
    </location>
</feature>
<dbReference type="InterPro" id="IPR011990">
    <property type="entry name" value="TPR-like_helical_dom_sf"/>
</dbReference>
<dbReference type="Pfam" id="PF01535">
    <property type="entry name" value="PPR"/>
    <property type="match status" value="2"/>
</dbReference>
<dbReference type="GeneID" id="116205737"/>
<comment type="similarity">
    <text evidence="1">Belongs to the PPR family. P subfamily.</text>
</comment>
<proteinExistence type="inferred from homology"/>
<feature type="repeat" description="PPR" evidence="3">
    <location>
        <begin position="409"/>
        <end position="444"/>
    </location>
</feature>
<feature type="repeat" description="PPR" evidence="3">
    <location>
        <begin position="302"/>
        <end position="336"/>
    </location>
</feature>
<feature type="repeat" description="PPR" evidence="3">
    <location>
        <begin position="480"/>
        <end position="514"/>
    </location>
</feature>
<dbReference type="Pfam" id="PF13041">
    <property type="entry name" value="PPR_2"/>
    <property type="match status" value="2"/>
</dbReference>
<keyword evidence="4" id="KW-1185">Reference proteome</keyword>
<dbReference type="InterPro" id="IPR051114">
    <property type="entry name" value="Mito_RNA_Proc_CCM1"/>
</dbReference>
<accession>A0A6P8DII3</accession>
<dbReference type="GO" id="GO:0007005">
    <property type="term" value="P:mitochondrion organization"/>
    <property type="evidence" value="ECO:0007669"/>
    <property type="project" value="TreeGrafter"/>
</dbReference>
<dbReference type="OrthoDB" id="185373at2759"/>